<name>A0A7C8R8H6_ORBOL</name>
<dbReference type="Proteomes" id="UP000474640">
    <property type="component" value="Unassembled WGS sequence"/>
</dbReference>
<gene>
    <name evidence="1" type="ORF">TWF970_006235</name>
</gene>
<proteinExistence type="predicted"/>
<dbReference type="AlphaFoldDB" id="A0A7C8R8H6"/>
<accession>A0A7C8R8H6</accession>
<comment type="caution">
    <text evidence="1">The sequence shown here is derived from an EMBL/GenBank/DDBJ whole genome shotgun (WGS) entry which is preliminary data.</text>
</comment>
<dbReference type="EMBL" id="JAABOJ010000032">
    <property type="protein sequence ID" value="KAF3276652.1"/>
    <property type="molecule type" value="Genomic_DNA"/>
</dbReference>
<protein>
    <submittedName>
        <fullName evidence="1">Uncharacterized protein</fullName>
    </submittedName>
</protein>
<reference evidence="1 2" key="1">
    <citation type="submission" date="2020-01" db="EMBL/GenBank/DDBJ databases">
        <authorList>
            <person name="Palmer J.M."/>
        </authorList>
    </citation>
    <scope>NUCLEOTIDE SEQUENCE [LARGE SCALE GENOMIC DNA]</scope>
    <source>
        <strain evidence="1 2">TWF970</strain>
    </source>
</reference>
<organism evidence="1 2">
    <name type="scientific">Orbilia oligospora</name>
    <name type="common">Nematode-trapping fungus</name>
    <name type="synonym">Arthrobotrys oligospora</name>
    <dbReference type="NCBI Taxonomy" id="2813651"/>
    <lineage>
        <taxon>Eukaryota</taxon>
        <taxon>Fungi</taxon>
        <taxon>Dikarya</taxon>
        <taxon>Ascomycota</taxon>
        <taxon>Pezizomycotina</taxon>
        <taxon>Orbiliomycetes</taxon>
        <taxon>Orbiliales</taxon>
        <taxon>Orbiliaceae</taxon>
        <taxon>Orbilia</taxon>
    </lineage>
</organism>
<evidence type="ECO:0000313" key="1">
    <source>
        <dbReference type="EMBL" id="KAF3276652.1"/>
    </source>
</evidence>
<evidence type="ECO:0000313" key="2">
    <source>
        <dbReference type="Proteomes" id="UP000474640"/>
    </source>
</evidence>
<sequence>MTLEEFVGYYPQSLGYFLGEREGMDVSQFFLGQLGESDGWSLFMAAGQHCYNMFIVGIDGRVIEEGDEHDLGIPNQDDYELLDERYMVKTKPKGRKKRSGRQVYEVVGIAFGEVVGLIREELSRSQGV</sequence>